<sequence>MMKKFFALLGVFTLIFGVAACDGGSNVKAEMGRMSVAMNKISDAASAQEFHRAAASLREASVQSMNKKPSKIKTDDEFKDYQAGMQQFIDALDRADQLADDDLDEAKKATQRLFELKSEYHRLYK</sequence>
<dbReference type="RefSeq" id="WP_012073615.1">
    <property type="nucleotide sequence ID" value="NC_009655.1"/>
</dbReference>
<dbReference type="PIRSF" id="PIRSF000029">
    <property type="entry name" value="Cytochrome_b562"/>
    <property type="match status" value="1"/>
</dbReference>
<dbReference type="GO" id="GO:0042597">
    <property type="term" value="C:periplasmic space"/>
    <property type="evidence" value="ECO:0007669"/>
    <property type="project" value="InterPro"/>
</dbReference>
<dbReference type="GO" id="GO:0005506">
    <property type="term" value="F:iron ion binding"/>
    <property type="evidence" value="ECO:0007669"/>
    <property type="project" value="InterPro"/>
</dbReference>
<dbReference type="OrthoDB" id="5690282at2"/>
<evidence type="ECO:0000313" key="5">
    <source>
        <dbReference type="EMBL" id="ABR75238.1"/>
    </source>
</evidence>
<evidence type="ECO:0000256" key="2">
    <source>
        <dbReference type="ARBA" id="ARBA00022729"/>
    </source>
</evidence>
<dbReference type="HOGENOM" id="CLU_161963_0_0_6"/>
<dbReference type="InterPro" id="IPR009155">
    <property type="entry name" value="Cyt_b562"/>
</dbReference>
<dbReference type="SUPFAM" id="SSF47175">
    <property type="entry name" value="Cytochromes"/>
    <property type="match status" value="1"/>
</dbReference>
<dbReference type="AlphaFoldDB" id="A6VQJ1"/>
<dbReference type="Proteomes" id="UP000001114">
    <property type="component" value="Chromosome"/>
</dbReference>
<dbReference type="GO" id="GO:0022900">
    <property type="term" value="P:electron transport chain"/>
    <property type="evidence" value="ECO:0007669"/>
    <property type="project" value="InterPro"/>
</dbReference>
<evidence type="ECO:0000256" key="3">
    <source>
        <dbReference type="PIRSR" id="PIRSR000029-1"/>
    </source>
</evidence>
<evidence type="ECO:0000313" key="6">
    <source>
        <dbReference type="Proteomes" id="UP000001114"/>
    </source>
</evidence>
<dbReference type="KEGG" id="asu:Asuc_1889"/>
<evidence type="ECO:0000256" key="1">
    <source>
        <dbReference type="ARBA" id="ARBA00005523"/>
    </source>
</evidence>
<comment type="similarity">
    <text evidence="1">Belongs to the cytochrome b562 family.</text>
</comment>
<organism evidence="5 6">
    <name type="scientific">Actinobacillus succinogenes (strain ATCC 55618 / DSM 22257 / CCUG 43843 / 130Z)</name>
    <dbReference type="NCBI Taxonomy" id="339671"/>
    <lineage>
        <taxon>Bacteria</taxon>
        <taxon>Pseudomonadati</taxon>
        <taxon>Pseudomonadota</taxon>
        <taxon>Gammaproteobacteria</taxon>
        <taxon>Pasteurellales</taxon>
        <taxon>Pasteurellaceae</taxon>
        <taxon>Actinobacillus</taxon>
    </lineage>
</organism>
<dbReference type="PROSITE" id="PS51257">
    <property type="entry name" value="PROKAR_LIPOPROTEIN"/>
    <property type="match status" value="1"/>
</dbReference>
<dbReference type="Pfam" id="PF07361">
    <property type="entry name" value="Cytochrom_B562"/>
    <property type="match status" value="1"/>
</dbReference>
<proteinExistence type="inferred from homology"/>
<feature type="binding site" description="axial binding residue" evidence="3">
    <location>
        <position position="31"/>
    </location>
    <ligand>
        <name>heme b</name>
        <dbReference type="ChEBI" id="CHEBI:60344"/>
    </ligand>
    <ligandPart>
        <name>Fe</name>
        <dbReference type="ChEBI" id="CHEBI:18248"/>
    </ligandPart>
</feature>
<dbReference type="Gene3D" id="1.20.120.10">
    <property type="entry name" value="Cytochrome c/b562"/>
    <property type="match status" value="1"/>
</dbReference>
<feature type="signal peptide" evidence="4">
    <location>
        <begin position="1"/>
        <end position="20"/>
    </location>
</feature>
<dbReference type="eggNOG" id="COG3783">
    <property type="taxonomic scope" value="Bacteria"/>
</dbReference>
<gene>
    <name evidence="5" type="ordered locus">Asuc_1889</name>
</gene>
<feature type="binding site" description="axial binding residue" evidence="3">
    <location>
        <position position="121"/>
    </location>
    <ligand>
        <name>heme b</name>
        <dbReference type="ChEBI" id="CHEBI:60344"/>
    </ligand>
    <ligandPart>
        <name>Fe</name>
        <dbReference type="ChEBI" id="CHEBI:18248"/>
    </ligandPart>
</feature>
<keyword evidence="6" id="KW-1185">Reference proteome</keyword>
<dbReference type="InterPro" id="IPR010980">
    <property type="entry name" value="Cyt_c/b562"/>
</dbReference>
<protein>
    <submittedName>
        <fullName evidence="5">Cytochrome b562</fullName>
    </submittedName>
</protein>
<evidence type="ECO:0000256" key="4">
    <source>
        <dbReference type="SAM" id="SignalP"/>
    </source>
</evidence>
<reference evidence="6" key="1">
    <citation type="journal article" date="2010" name="BMC Genomics">
        <title>A genomic perspective on the potential of Actinobacillus succinogenes for industrial succinate production.</title>
        <authorList>
            <person name="McKinlay J.B."/>
            <person name="Laivenieks M."/>
            <person name="Schindler B.D."/>
            <person name="McKinlay A.A."/>
            <person name="Siddaramappa S."/>
            <person name="Challacombe J.F."/>
            <person name="Lowry S.R."/>
            <person name="Clum A."/>
            <person name="Lapidus A.L."/>
            <person name="Burkhart K.B."/>
            <person name="Harkins V."/>
            <person name="Vieille C."/>
        </authorList>
    </citation>
    <scope>NUCLEOTIDE SEQUENCE [LARGE SCALE GENOMIC DNA]</scope>
    <source>
        <strain evidence="6">ATCC 55618 / DSM 22257 / CCUG 43843 / 130Z</strain>
    </source>
</reference>
<dbReference type="GO" id="GO:0020037">
    <property type="term" value="F:heme binding"/>
    <property type="evidence" value="ECO:0007669"/>
    <property type="project" value="InterPro"/>
</dbReference>
<accession>A6VQJ1</accession>
<dbReference type="GO" id="GO:0009055">
    <property type="term" value="F:electron transfer activity"/>
    <property type="evidence" value="ECO:0007669"/>
    <property type="project" value="InterPro"/>
</dbReference>
<keyword evidence="3" id="KW-0408">Iron</keyword>
<dbReference type="EMBL" id="CP000746">
    <property type="protein sequence ID" value="ABR75238.1"/>
    <property type="molecule type" value="Genomic_DNA"/>
</dbReference>
<keyword evidence="2 4" id="KW-0732">Signal</keyword>
<name>A6VQJ1_ACTSZ</name>
<keyword evidence="3" id="KW-0479">Metal-binding</keyword>
<feature type="chain" id="PRO_5002704143" evidence="4">
    <location>
        <begin position="21"/>
        <end position="125"/>
    </location>
</feature>
<comment type="cofactor">
    <cofactor evidence="3">
        <name>heme b</name>
        <dbReference type="ChEBI" id="CHEBI:60344"/>
    </cofactor>
    <text evidence="3">Binds 1 heme b (iron(II)-protoporphyrin IX) group per molecule.</text>
</comment>
<keyword evidence="3" id="KW-0349">Heme</keyword>
<dbReference type="STRING" id="339671.Asuc_1889"/>